<evidence type="ECO:0000259" key="3">
    <source>
        <dbReference type="Pfam" id="PF02826"/>
    </source>
</evidence>
<protein>
    <submittedName>
        <fullName evidence="4">Glyoxylate/hydroxypyruvate reductase A</fullName>
    </submittedName>
</protein>
<evidence type="ECO:0000256" key="2">
    <source>
        <dbReference type="ARBA" id="ARBA00023027"/>
    </source>
</evidence>
<reference evidence="4" key="2">
    <citation type="submission" date="2020-07" db="EMBL/GenBank/DDBJ databases">
        <authorList>
            <person name="Lood C."/>
            <person name="Girard L."/>
        </authorList>
    </citation>
    <scope>NUCLEOTIDE SEQUENCE</scope>
    <source>
        <strain evidence="4">SWRI10</strain>
    </source>
</reference>
<accession>A0A923JWW3</accession>
<feature type="domain" description="D-isomer specific 2-hydroxyacid dehydrogenase NAD-binding" evidence="3">
    <location>
        <begin position="104"/>
        <end position="274"/>
    </location>
</feature>
<dbReference type="SUPFAM" id="SSF51735">
    <property type="entry name" value="NAD(P)-binding Rossmann-fold domains"/>
    <property type="match status" value="1"/>
</dbReference>
<sequence>MKPLVLLSTDQTLLGQLQAAFARNAPQLPVVLADDPLAEQAQVAACWFPPVGSLGGLPNLKLIHSVAAGVDHLASDPSQPALPVCRVVDPAHRQGMAEYVRWAVIHYHRDFDLAMAQQQRQLWLRHPQRPAADFHIGVMGLGSLGGPIAAELAAAGYAVRGWARSEKQLPGVRTFAGSAEFNGFLDGLDLLVNLLPLTESTRGILCRQTFQALAPGAAVINCGRGQHLHQQDLIAAVGSGRLRGALLDVFDQEPLPTDNPLWSTPGIVVTPHMASCASHDCIAQQVAENARRLAGAEPLLNRVDPALGY</sequence>
<dbReference type="InterPro" id="IPR006140">
    <property type="entry name" value="D-isomer_DH_NAD-bd"/>
</dbReference>
<dbReference type="Pfam" id="PF02826">
    <property type="entry name" value="2-Hacid_dh_C"/>
    <property type="match status" value="1"/>
</dbReference>
<reference evidence="5" key="3">
    <citation type="submission" date="2021-06" db="EMBL/GenBank/DDBJ databases">
        <title>Updating the genus Pseudomonas: Description of 43 new species and partition of the Pseudomonas putida group.</title>
        <authorList>
            <person name="Girard L."/>
            <person name="Lood C."/>
            <person name="Vandamme P."/>
            <person name="Rokni-Zadeh H."/>
            <person name="Van Noort V."/>
            <person name="Hofte M."/>
            <person name="Lavigne R."/>
            <person name="De Mot R."/>
        </authorList>
    </citation>
    <scope>NUCLEOTIDE SEQUENCE</scope>
    <source>
        <strain evidence="5">SWRI10</strain>
    </source>
</reference>
<evidence type="ECO:0000313" key="5">
    <source>
        <dbReference type="EMBL" id="MBV4536586.1"/>
    </source>
</evidence>
<dbReference type="SUPFAM" id="SSF52283">
    <property type="entry name" value="Formate/glycerate dehydrogenase catalytic domain-like"/>
    <property type="match status" value="1"/>
</dbReference>
<dbReference type="Proteomes" id="UP000599879">
    <property type="component" value="Unassembled WGS sequence"/>
</dbReference>
<proteinExistence type="predicted"/>
<dbReference type="PANTHER" id="PTHR43333">
    <property type="entry name" value="2-HACID_DH_C DOMAIN-CONTAINING PROTEIN"/>
    <property type="match status" value="1"/>
</dbReference>
<dbReference type="EMBL" id="JABWRE010000008">
    <property type="protein sequence ID" value="MBC3441623.1"/>
    <property type="molecule type" value="Genomic_DNA"/>
</dbReference>
<dbReference type="CDD" id="cd12164">
    <property type="entry name" value="GDH_like_2"/>
    <property type="match status" value="1"/>
</dbReference>
<dbReference type="RefSeq" id="WP_186555187.1">
    <property type="nucleotide sequence ID" value="NZ_JABWRE020000001.1"/>
</dbReference>
<comment type="caution">
    <text evidence="4">The sequence shown here is derived from an EMBL/GenBank/DDBJ whole genome shotgun (WGS) entry which is preliminary data.</text>
</comment>
<reference evidence="4" key="1">
    <citation type="journal article" date="2020" name="Microorganisms">
        <title>Reliable Identification of Environmental Pseudomonas Isolates Using the rpoD Gene.</title>
        <authorList>
            <consortium name="The Broad Institute Genome Sequencing Platform"/>
            <person name="Girard L."/>
            <person name="Lood C."/>
            <person name="Rokni-Zadeh H."/>
            <person name="van Noort V."/>
            <person name="Lavigne R."/>
            <person name="De Mot R."/>
        </authorList>
    </citation>
    <scope>NUCLEOTIDE SEQUENCE</scope>
    <source>
        <strain evidence="4">SWRI10</strain>
    </source>
</reference>
<dbReference type="Gene3D" id="3.40.50.720">
    <property type="entry name" value="NAD(P)-binding Rossmann-like Domain"/>
    <property type="match status" value="2"/>
</dbReference>
<dbReference type="InterPro" id="IPR036291">
    <property type="entry name" value="NAD(P)-bd_dom_sf"/>
</dbReference>
<gene>
    <name evidence="5" type="ORF">HU737_011385</name>
    <name evidence="4" type="ORF">HU737_13100</name>
</gene>
<dbReference type="AlphaFoldDB" id="A0A923JWW3"/>
<dbReference type="GO" id="GO:0016491">
    <property type="term" value="F:oxidoreductase activity"/>
    <property type="evidence" value="ECO:0007669"/>
    <property type="project" value="UniProtKB-KW"/>
</dbReference>
<dbReference type="PANTHER" id="PTHR43333:SF1">
    <property type="entry name" value="D-ISOMER SPECIFIC 2-HYDROXYACID DEHYDROGENASE NAD-BINDING DOMAIN-CONTAINING PROTEIN"/>
    <property type="match status" value="1"/>
</dbReference>
<name>A0A923JWW3_9PSED</name>
<dbReference type="GO" id="GO:0051287">
    <property type="term" value="F:NAD binding"/>
    <property type="evidence" value="ECO:0007669"/>
    <property type="project" value="InterPro"/>
</dbReference>
<organism evidence="4">
    <name type="scientific">Pseudomonas urmiensis</name>
    <dbReference type="NCBI Taxonomy" id="2745493"/>
    <lineage>
        <taxon>Bacteria</taxon>
        <taxon>Pseudomonadati</taxon>
        <taxon>Pseudomonadota</taxon>
        <taxon>Gammaproteobacteria</taxon>
        <taxon>Pseudomonadales</taxon>
        <taxon>Pseudomonadaceae</taxon>
        <taxon>Pseudomonas</taxon>
    </lineage>
</organism>
<evidence type="ECO:0000313" key="4">
    <source>
        <dbReference type="EMBL" id="MBC3441623.1"/>
    </source>
</evidence>
<keyword evidence="1" id="KW-0560">Oxidoreductase</keyword>
<keyword evidence="2" id="KW-0520">NAD</keyword>
<evidence type="ECO:0000256" key="1">
    <source>
        <dbReference type="ARBA" id="ARBA00023002"/>
    </source>
</evidence>
<dbReference type="EMBL" id="JABWRE020000001">
    <property type="protein sequence ID" value="MBV4536586.1"/>
    <property type="molecule type" value="Genomic_DNA"/>
</dbReference>